<name>A0A0F9A9M2_9ZZZZ</name>
<accession>A0A0F9A9M2</accession>
<protein>
    <submittedName>
        <fullName evidence="1">Uncharacterized protein</fullName>
    </submittedName>
</protein>
<comment type="caution">
    <text evidence="1">The sequence shown here is derived from an EMBL/GenBank/DDBJ whole genome shotgun (WGS) entry which is preliminary data.</text>
</comment>
<sequence>MRLMKMIEEPMPCIACIYEGVVSKHFLEELTELGVSELCTQHKRQHSYYLKSA</sequence>
<gene>
    <name evidence="1" type="ORF">LCGC14_2875630</name>
</gene>
<dbReference type="EMBL" id="LAZR01055954">
    <property type="protein sequence ID" value="KKK75249.1"/>
    <property type="molecule type" value="Genomic_DNA"/>
</dbReference>
<organism evidence="1">
    <name type="scientific">marine sediment metagenome</name>
    <dbReference type="NCBI Taxonomy" id="412755"/>
    <lineage>
        <taxon>unclassified sequences</taxon>
        <taxon>metagenomes</taxon>
        <taxon>ecological metagenomes</taxon>
    </lineage>
</organism>
<reference evidence="1" key="1">
    <citation type="journal article" date="2015" name="Nature">
        <title>Complex archaea that bridge the gap between prokaryotes and eukaryotes.</title>
        <authorList>
            <person name="Spang A."/>
            <person name="Saw J.H."/>
            <person name="Jorgensen S.L."/>
            <person name="Zaremba-Niedzwiedzka K."/>
            <person name="Martijn J."/>
            <person name="Lind A.E."/>
            <person name="van Eijk R."/>
            <person name="Schleper C."/>
            <person name="Guy L."/>
            <person name="Ettema T.J."/>
        </authorList>
    </citation>
    <scope>NUCLEOTIDE SEQUENCE</scope>
</reference>
<proteinExistence type="predicted"/>
<dbReference type="AlphaFoldDB" id="A0A0F9A9M2"/>
<evidence type="ECO:0000313" key="1">
    <source>
        <dbReference type="EMBL" id="KKK75249.1"/>
    </source>
</evidence>